<dbReference type="OrthoDB" id="5727083at2759"/>
<reference evidence="2 3" key="1">
    <citation type="journal article" date="2016" name="Mol. Biol. Evol.">
        <title>Genome-Wide Survey of Gut Fungi (Harpellales) Reveals the First Horizontally Transferred Ubiquitin Gene from a Mosquito Host.</title>
        <authorList>
            <person name="Wang Y."/>
            <person name="White M.M."/>
            <person name="Kvist S."/>
            <person name="Moncalvo J.M."/>
        </authorList>
    </citation>
    <scope>NUCLEOTIDE SEQUENCE [LARGE SCALE GENOMIC DNA]</scope>
    <source>
        <strain evidence="2 3">ALG-7-W6</strain>
    </source>
</reference>
<evidence type="ECO:0000313" key="3">
    <source>
        <dbReference type="Proteomes" id="UP000187455"/>
    </source>
</evidence>
<protein>
    <submittedName>
        <fullName evidence="2">Uncharacterized protein</fullName>
    </submittedName>
</protein>
<name>A0A1R0H2P5_9FUNG</name>
<dbReference type="AlphaFoldDB" id="A0A1R0H2P5"/>
<feature type="region of interest" description="Disordered" evidence="1">
    <location>
        <begin position="1"/>
        <end position="21"/>
    </location>
</feature>
<organism evidence="2 3">
    <name type="scientific">Smittium mucronatum</name>
    <dbReference type="NCBI Taxonomy" id="133383"/>
    <lineage>
        <taxon>Eukaryota</taxon>
        <taxon>Fungi</taxon>
        <taxon>Fungi incertae sedis</taxon>
        <taxon>Zoopagomycota</taxon>
        <taxon>Kickxellomycotina</taxon>
        <taxon>Harpellomycetes</taxon>
        <taxon>Harpellales</taxon>
        <taxon>Legeriomycetaceae</taxon>
        <taxon>Smittium</taxon>
    </lineage>
</organism>
<proteinExistence type="predicted"/>
<evidence type="ECO:0000256" key="1">
    <source>
        <dbReference type="SAM" id="MobiDB-lite"/>
    </source>
</evidence>
<gene>
    <name evidence="2" type="ORF">AYI68_g2426</name>
</gene>
<comment type="caution">
    <text evidence="2">The sequence shown here is derived from an EMBL/GenBank/DDBJ whole genome shotgun (WGS) entry which is preliminary data.</text>
</comment>
<feature type="compositionally biased region" description="Polar residues" evidence="1">
    <location>
        <begin position="1"/>
        <end position="11"/>
    </location>
</feature>
<sequence>MAVLESQSYDSNDSDIDSVGKTPIKLLPPKSLFLETTNIHHKSLQDNNFFSPSNLSVSEYSENSDGFDTDQDIESTQLLSISCL</sequence>
<dbReference type="Proteomes" id="UP000187455">
    <property type="component" value="Unassembled WGS sequence"/>
</dbReference>
<evidence type="ECO:0000313" key="2">
    <source>
        <dbReference type="EMBL" id="OLY83435.1"/>
    </source>
</evidence>
<dbReference type="EMBL" id="LSSL01000908">
    <property type="protein sequence ID" value="OLY83435.1"/>
    <property type="molecule type" value="Genomic_DNA"/>
</dbReference>
<accession>A0A1R0H2P5</accession>
<keyword evidence="3" id="KW-1185">Reference proteome</keyword>